<dbReference type="Proteomes" id="UP000318199">
    <property type="component" value="Unassembled WGS sequence"/>
</dbReference>
<dbReference type="AlphaFoldDB" id="A0A562ZPS0"/>
<reference evidence="1 2" key="1">
    <citation type="submission" date="2019-07" db="EMBL/GenBank/DDBJ databases">
        <title>Caenimonas sedimenti sp. nov., isolated from activated sludge.</title>
        <authorList>
            <person name="Xu J."/>
        </authorList>
    </citation>
    <scope>NUCLEOTIDE SEQUENCE [LARGE SCALE GENOMIC DNA]</scope>
    <source>
        <strain evidence="1 2">HX-9-20</strain>
    </source>
</reference>
<protein>
    <submittedName>
        <fullName evidence="1">Uncharacterized protein</fullName>
    </submittedName>
</protein>
<accession>A0A562ZPS0</accession>
<evidence type="ECO:0000313" key="2">
    <source>
        <dbReference type="Proteomes" id="UP000318199"/>
    </source>
</evidence>
<dbReference type="EMBL" id="VOBQ01000011">
    <property type="protein sequence ID" value="TWO70582.1"/>
    <property type="molecule type" value="Genomic_DNA"/>
</dbReference>
<dbReference type="OrthoDB" id="8912115at2"/>
<gene>
    <name evidence="1" type="ORF">FN976_13540</name>
</gene>
<proteinExistence type="predicted"/>
<name>A0A562ZPS0_9BURK</name>
<dbReference type="RefSeq" id="WP_145893574.1">
    <property type="nucleotide sequence ID" value="NZ_VOBQ01000011.1"/>
</dbReference>
<comment type="caution">
    <text evidence="1">The sequence shown here is derived from an EMBL/GenBank/DDBJ whole genome shotgun (WGS) entry which is preliminary data.</text>
</comment>
<sequence>MRHLAILACLGACLAGCGDGVHTLYRSNASDPNKREHVATFDASEGDKYNAANCTLASNLLQEQPRNLIRFWCEKGPYKK</sequence>
<evidence type="ECO:0000313" key="1">
    <source>
        <dbReference type="EMBL" id="TWO70582.1"/>
    </source>
</evidence>
<keyword evidence="2" id="KW-1185">Reference proteome</keyword>
<organism evidence="1 2">
    <name type="scientific">Caenimonas sedimenti</name>
    <dbReference type="NCBI Taxonomy" id="2596921"/>
    <lineage>
        <taxon>Bacteria</taxon>
        <taxon>Pseudomonadati</taxon>
        <taxon>Pseudomonadota</taxon>
        <taxon>Betaproteobacteria</taxon>
        <taxon>Burkholderiales</taxon>
        <taxon>Comamonadaceae</taxon>
        <taxon>Caenimonas</taxon>
    </lineage>
</organism>